<reference evidence="5" key="1">
    <citation type="journal article" date="2019" name="Int. J. Syst. Evol. Microbiol.">
        <title>The Global Catalogue of Microorganisms (GCM) 10K type strain sequencing project: providing services to taxonomists for standard genome sequencing and annotation.</title>
        <authorList>
            <consortium name="The Broad Institute Genomics Platform"/>
            <consortium name="The Broad Institute Genome Sequencing Center for Infectious Disease"/>
            <person name="Wu L."/>
            <person name="Ma J."/>
        </authorList>
    </citation>
    <scope>NUCLEOTIDE SEQUENCE [LARGE SCALE GENOMIC DNA]</scope>
    <source>
        <strain evidence="5">KCTC 42224</strain>
    </source>
</reference>
<dbReference type="PROSITE" id="PS50911">
    <property type="entry name" value="CHAP"/>
    <property type="match status" value="1"/>
</dbReference>
<feature type="compositionally biased region" description="Low complexity" evidence="1">
    <location>
        <begin position="258"/>
        <end position="273"/>
    </location>
</feature>
<accession>A0ABV7V3Y5</accession>
<protein>
    <submittedName>
        <fullName evidence="4">CHAP domain-containing protein</fullName>
    </submittedName>
</protein>
<name>A0ABV7V3Y5_9SPHN</name>
<dbReference type="RefSeq" id="WP_308432938.1">
    <property type="nucleotide sequence ID" value="NZ_BMZP01000020.1"/>
</dbReference>
<feature type="chain" id="PRO_5045297776" evidence="2">
    <location>
        <begin position="40"/>
        <end position="303"/>
    </location>
</feature>
<gene>
    <name evidence="4" type="ORF">ACFOOT_11765</name>
</gene>
<evidence type="ECO:0000256" key="2">
    <source>
        <dbReference type="SAM" id="SignalP"/>
    </source>
</evidence>
<evidence type="ECO:0000259" key="3">
    <source>
        <dbReference type="PROSITE" id="PS50911"/>
    </source>
</evidence>
<dbReference type="Proteomes" id="UP001595683">
    <property type="component" value="Unassembled WGS sequence"/>
</dbReference>
<dbReference type="Pfam" id="PF05257">
    <property type="entry name" value="CHAP"/>
    <property type="match status" value="1"/>
</dbReference>
<dbReference type="InterPro" id="IPR007921">
    <property type="entry name" value="CHAP_dom"/>
</dbReference>
<organism evidence="4 5">
    <name type="scientific">Novosphingobium pokkalii</name>
    <dbReference type="NCBI Taxonomy" id="1770194"/>
    <lineage>
        <taxon>Bacteria</taxon>
        <taxon>Pseudomonadati</taxon>
        <taxon>Pseudomonadota</taxon>
        <taxon>Alphaproteobacteria</taxon>
        <taxon>Sphingomonadales</taxon>
        <taxon>Sphingomonadaceae</taxon>
        <taxon>Novosphingobium</taxon>
    </lineage>
</organism>
<evidence type="ECO:0000313" key="4">
    <source>
        <dbReference type="EMBL" id="MFC3672101.1"/>
    </source>
</evidence>
<sequence>MTISRHNRAMVWWTRTRPLGLAAAAALIAGLNAPGVAMAAPIALIPGPEQSDGAPADTSGALPYLQCVPYARQVSGIQLYGDAHTWWDQAAGRYDRGFTPRPGAVMSFHPYGAMRLGHVAMVSRVIDSRTVLLRHANWSPINGVRGQTENDVRAVDVSDANDWSAVRVWYAPIQDLGTTHWPVDGFIYNRPAHAPTGTRSLGTGATLRLASASTPLPARQTLMAKRPPAAVARQPIGADFLNGVAGETVGPKPAVTLARNAPTPAARRAPAPRGSGAMALADDPIGRIIASRLGSGGSAGRLR</sequence>
<keyword evidence="5" id="KW-1185">Reference proteome</keyword>
<evidence type="ECO:0000256" key="1">
    <source>
        <dbReference type="SAM" id="MobiDB-lite"/>
    </source>
</evidence>
<dbReference type="Gene3D" id="3.90.1720.10">
    <property type="entry name" value="endopeptidase domain like (from Nostoc punctiforme)"/>
    <property type="match status" value="1"/>
</dbReference>
<feature type="domain" description="Peptidase C51" evidence="3">
    <location>
        <begin position="42"/>
        <end position="167"/>
    </location>
</feature>
<dbReference type="EMBL" id="JBHRYE010000019">
    <property type="protein sequence ID" value="MFC3672101.1"/>
    <property type="molecule type" value="Genomic_DNA"/>
</dbReference>
<dbReference type="SUPFAM" id="SSF54001">
    <property type="entry name" value="Cysteine proteinases"/>
    <property type="match status" value="1"/>
</dbReference>
<keyword evidence="2" id="KW-0732">Signal</keyword>
<dbReference type="InterPro" id="IPR038765">
    <property type="entry name" value="Papain-like_cys_pep_sf"/>
</dbReference>
<evidence type="ECO:0000313" key="5">
    <source>
        <dbReference type="Proteomes" id="UP001595683"/>
    </source>
</evidence>
<comment type="caution">
    <text evidence="4">The sequence shown here is derived from an EMBL/GenBank/DDBJ whole genome shotgun (WGS) entry which is preliminary data.</text>
</comment>
<proteinExistence type="predicted"/>
<feature type="region of interest" description="Disordered" evidence="1">
    <location>
        <begin position="255"/>
        <end position="278"/>
    </location>
</feature>
<feature type="signal peptide" evidence="2">
    <location>
        <begin position="1"/>
        <end position="39"/>
    </location>
</feature>